<dbReference type="InterPro" id="IPR000182">
    <property type="entry name" value="GNAT_dom"/>
</dbReference>
<comment type="similarity">
    <text evidence="3">Belongs to the WecD family.</text>
</comment>
<feature type="domain" description="N-acetyltransferase" evidence="4">
    <location>
        <begin position="87"/>
        <end position="241"/>
    </location>
</feature>
<keyword evidence="2 3" id="KW-0012">Acyltransferase</keyword>
<evidence type="ECO:0000313" key="5">
    <source>
        <dbReference type="EMBL" id="SLM64999.1"/>
    </source>
</evidence>
<dbReference type="InterPro" id="IPR050832">
    <property type="entry name" value="Bact_Acetyltransf"/>
</dbReference>
<dbReference type="KEGG" id="daq:DAQ1742_04241"/>
<dbReference type="EC" id="2.3.1.210" evidence="3"/>
<dbReference type="Pfam" id="PF00583">
    <property type="entry name" value="Acetyltransf_1"/>
    <property type="match status" value="1"/>
</dbReference>
<dbReference type="PANTHER" id="PTHR43877:SF2">
    <property type="entry name" value="AMINOALKYLPHOSPHONATE N-ACETYLTRANSFERASE-RELATED"/>
    <property type="match status" value="1"/>
</dbReference>
<dbReference type="PROSITE" id="PS51186">
    <property type="entry name" value="GNAT"/>
    <property type="match status" value="1"/>
</dbReference>
<evidence type="ECO:0000256" key="2">
    <source>
        <dbReference type="ARBA" id="ARBA00023315"/>
    </source>
</evidence>
<keyword evidence="6" id="KW-1185">Reference proteome</keyword>
<organism evidence="5 6">
    <name type="scientific">Dickeya aquatica</name>
    <dbReference type="NCBI Taxonomy" id="1401087"/>
    <lineage>
        <taxon>Bacteria</taxon>
        <taxon>Pseudomonadati</taxon>
        <taxon>Pseudomonadota</taxon>
        <taxon>Gammaproteobacteria</taxon>
        <taxon>Enterobacterales</taxon>
        <taxon>Pectobacteriaceae</taxon>
        <taxon>Dickeya</taxon>
    </lineage>
</organism>
<dbReference type="Proteomes" id="UP000294820">
    <property type="component" value="Chromosome 1"/>
</dbReference>
<dbReference type="InterPro" id="IPR012752">
    <property type="entry name" value="AcTrfase_WecD"/>
</dbReference>
<evidence type="ECO:0000256" key="1">
    <source>
        <dbReference type="ARBA" id="ARBA00022679"/>
    </source>
</evidence>
<dbReference type="CDD" id="cd04301">
    <property type="entry name" value="NAT_SF"/>
    <property type="match status" value="1"/>
</dbReference>
<dbReference type="PANTHER" id="PTHR43877">
    <property type="entry name" value="AMINOALKYLPHOSPHONATE N-ACETYLTRANSFERASE-RELATED-RELATED"/>
    <property type="match status" value="1"/>
</dbReference>
<dbReference type="GO" id="GO:0009246">
    <property type="term" value="P:enterobacterial common antigen biosynthetic process"/>
    <property type="evidence" value="ECO:0007669"/>
    <property type="project" value="UniProtKB-UniRule"/>
</dbReference>
<gene>
    <name evidence="5" type="primary">rffC</name>
    <name evidence="3" type="synonym">wecD</name>
    <name evidence="5" type="ORF">DAQ1742_04241</name>
</gene>
<dbReference type="EMBL" id="LT615367">
    <property type="protein sequence ID" value="SLM64999.1"/>
    <property type="molecule type" value="Genomic_DNA"/>
</dbReference>
<dbReference type="UniPathway" id="UPA00566"/>
<protein>
    <recommendedName>
        <fullName evidence="3">dTDP-fucosamine acetyltransferase</fullName>
        <ecNumber evidence="3">2.3.1.210</ecNumber>
    </recommendedName>
    <alternativeName>
        <fullName evidence="3">TDP-fucosamine acetyltransferase</fullName>
    </alternativeName>
    <alternativeName>
        <fullName evidence="3">dTDP-4-amino-4,6-dideoxy-D-galactose acyltransferase</fullName>
    </alternativeName>
</protein>
<dbReference type="InterPro" id="IPR016181">
    <property type="entry name" value="Acyl_CoA_acyltransferase"/>
</dbReference>
<feature type="binding site" evidence="3">
    <location>
        <position position="213"/>
    </location>
    <ligand>
        <name>acetyl-CoA</name>
        <dbReference type="ChEBI" id="CHEBI:57288"/>
    </ligand>
</feature>
<comment type="catalytic activity">
    <reaction evidence="3">
        <text>dTDP-4-amino-4,6-dideoxy-alpha-D-galactose + acetyl-CoA = dTDP-4-acetamido-4,6-dideoxy-alpha-D-galactose + CoA + H(+)</text>
        <dbReference type="Rhea" id="RHEA:34443"/>
        <dbReference type="ChEBI" id="CHEBI:15378"/>
        <dbReference type="ChEBI" id="CHEBI:57287"/>
        <dbReference type="ChEBI" id="CHEBI:57288"/>
        <dbReference type="ChEBI" id="CHEBI:68492"/>
        <dbReference type="ChEBI" id="CHEBI:68493"/>
        <dbReference type="EC" id="2.3.1.210"/>
    </reaction>
</comment>
<comment type="subunit">
    <text evidence="3">Homodimer.</text>
</comment>
<dbReference type="NCBIfam" id="TIGR02382">
    <property type="entry name" value="wecD_rffC"/>
    <property type="match status" value="1"/>
</dbReference>
<dbReference type="RefSeq" id="WP_035344910.1">
    <property type="nucleotide sequence ID" value="NZ_LT615367.1"/>
</dbReference>
<comment type="pathway">
    <text evidence="3">Bacterial outer membrane biogenesis; enterobacterial common antigen biosynthesis.</text>
</comment>
<dbReference type="Gene3D" id="3.40.630.30">
    <property type="match status" value="1"/>
</dbReference>
<evidence type="ECO:0000256" key="3">
    <source>
        <dbReference type="HAMAP-Rule" id="MF_02027"/>
    </source>
</evidence>
<sequence>MVIHAEIDPLVWESEFFQCVSGRLKFSADAPALTPQSLDAYQLCQAKLAAAEWVTADALAELGFRLAEGEVDFSMPVVPAARAVFAVGVRQADAEDIPALRKAASRSFVLSRFRVPWYRADDCGRFYARWVEKAVDGTFDDACLVIEAPGDRHGLQGFVTLRQTSPQAARIGVLSAWPGMTGQGIGQRLMQMARVWCQQRGIRRLAVATQTSNLAAIRLYLRSGARVESTAYWFYRQPISQ</sequence>
<dbReference type="NCBIfam" id="NF008212">
    <property type="entry name" value="PRK10975.1"/>
    <property type="match status" value="1"/>
</dbReference>
<dbReference type="SUPFAM" id="SSF55729">
    <property type="entry name" value="Acyl-CoA N-acyltransferases (Nat)"/>
    <property type="match status" value="1"/>
</dbReference>
<reference evidence="5 6" key="1">
    <citation type="submission" date="2016-09" db="EMBL/GenBank/DDBJ databases">
        <authorList>
            <person name="Reverchon S."/>
            <person name="Nasser W."/>
            <person name="Leonard S."/>
            <person name="Brochier C."/>
            <person name="Duprey A."/>
        </authorList>
    </citation>
    <scope>NUCLEOTIDE SEQUENCE [LARGE SCALE GENOMIC DNA]</scope>
    <source>
        <strain evidence="5 6">174/2</strain>
    </source>
</reference>
<feature type="active site" description="Proton donor" evidence="3">
    <location>
        <position position="220"/>
    </location>
</feature>
<dbReference type="AlphaFoldDB" id="A0A375AH78"/>
<accession>A0A375AH78</accession>
<evidence type="ECO:0000259" key="4">
    <source>
        <dbReference type="PROSITE" id="PS51186"/>
    </source>
</evidence>
<keyword evidence="1 3" id="KW-0808">Transferase</keyword>
<comment type="function">
    <text evidence="3">Catalyzes the acetylation of dTDP-fucosamine (dTDP-4-amino-4,6-dideoxy-D-galactose) to dTDP-Fuc4NAc, which is utilized in the biosynthesis of the enterobacterial common antigen (ECA).</text>
</comment>
<dbReference type="GO" id="GO:0008080">
    <property type="term" value="F:N-acetyltransferase activity"/>
    <property type="evidence" value="ECO:0007669"/>
    <property type="project" value="InterPro"/>
</dbReference>
<comment type="caution">
    <text evidence="3">Lacks conserved residue(s) required for the propagation of feature annotation.</text>
</comment>
<evidence type="ECO:0000313" key="6">
    <source>
        <dbReference type="Proteomes" id="UP000294820"/>
    </source>
</evidence>
<dbReference type="HAMAP" id="MF_02027">
    <property type="entry name" value="WecD_RffC"/>
    <property type="match status" value="1"/>
</dbReference>
<name>A0A375AH78_9GAMM</name>
<proteinExistence type="inferred from homology"/>